<proteinExistence type="predicted"/>
<gene>
    <name evidence="2" type="ORF">FRZ44_50690</name>
</gene>
<dbReference type="Proteomes" id="UP000326202">
    <property type="component" value="Chromosome"/>
</dbReference>
<reference evidence="2 3" key="1">
    <citation type="submission" date="2019-08" db="EMBL/GenBank/DDBJ databases">
        <title>Hyperibacter terrae gen. nov., sp. nov. and Hyperibacter viscosus sp. nov., two new members in the family Rhodospirillaceae isolated from the rhizosphere of Hypericum perforatum.</title>
        <authorList>
            <person name="Noviana Z."/>
        </authorList>
    </citation>
    <scope>NUCLEOTIDE SEQUENCE [LARGE SCALE GENOMIC DNA]</scope>
    <source>
        <strain evidence="2 3">R5913</strain>
    </source>
</reference>
<dbReference type="EMBL" id="CP042906">
    <property type="protein sequence ID" value="QEX19754.1"/>
    <property type="molecule type" value="Genomic_DNA"/>
</dbReference>
<feature type="region of interest" description="Disordered" evidence="1">
    <location>
        <begin position="73"/>
        <end position="99"/>
    </location>
</feature>
<organism evidence="2 3">
    <name type="scientific">Hypericibacter terrae</name>
    <dbReference type="NCBI Taxonomy" id="2602015"/>
    <lineage>
        <taxon>Bacteria</taxon>
        <taxon>Pseudomonadati</taxon>
        <taxon>Pseudomonadota</taxon>
        <taxon>Alphaproteobacteria</taxon>
        <taxon>Rhodospirillales</taxon>
        <taxon>Dongiaceae</taxon>
        <taxon>Hypericibacter</taxon>
    </lineage>
</organism>
<evidence type="ECO:0000313" key="3">
    <source>
        <dbReference type="Proteomes" id="UP000326202"/>
    </source>
</evidence>
<feature type="compositionally biased region" description="Low complexity" evidence="1">
    <location>
        <begin position="73"/>
        <end position="87"/>
    </location>
</feature>
<protein>
    <submittedName>
        <fullName evidence="2">Uncharacterized protein</fullName>
    </submittedName>
</protein>
<accession>A0A5J6MQS4</accession>
<evidence type="ECO:0000313" key="2">
    <source>
        <dbReference type="EMBL" id="QEX19754.1"/>
    </source>
</evidence>
<sequence length="99" mass="10490">MLMAIDGTAGKSAHIVDPARKLRDVVAGNSRHDRCLMKGWRRNLCQRDYNPGGGRTQTVCAIPVARAAQPPAAAAASRRIQSRKAASLGRSKAPAGATR</sequence>
<dbReference type="KEGG" id="htq:FRZ44_50690"/>
<name>A0A5J6MQS4_9PROT</name>
<evidence type="ECO:0000256" key="1">
    <source>
        <dbReference type="SAM" id="MobiDB-lite"/>
    </source>
</evidence>
<dbReference type="AlphaFoldDB" id="A0A5J6MQS4"/>
<keyword evidence="3" id="KW-1185">Reference proteome</keyword>